<reference evidence="1 2" key="1">
    <citation type="submission" date="2021-06" db="EMBL/GenBank/DDBJ databases">
        <authorList>
            <person name="Kallberg Y."/>
            <person name="Tangrot J."/>
            <person name="Rosling A."/>
        </authorList>
    </citation>
    <scope>NUCLEOTIDE SEQUENCE [LARGE SCALE GENOMIC DNA]</scope>
    <source>
        <strain evidence="1 2">120-4 pot B 10/14</strain>
    </source>
</reference>
<protein>
    <submittedName>
        <fullName evidence="1">1937_t:CDS:1</fullName>
    </submittedName>
</protein>
<comment type="caution">
    <text evidence="1">The sequence shown here is derived from an EMBL/GenBank/DDBJ whole genome shotgun (WGS) entry which is preliminary data.</text>
</comment>
<dbReference type="EMBL" id="CAJVQB010005991">
    <property type="protein sequence ID" value="CAG8674776.1"/>
    <property type="molecule type" value="Genomic_DNA"/>
</dbReference>
<accession>A0ABN7UTV8</accession>
<proteinExistence type="predicted"/>
<keyword evidence="2" id="KW-1185">Reference proteome</keyword>
<evidence type="ECO:0000313" key="2">
    <source>
        <dbReference type="Proteomes" id="UP000789901"/>
    </source>
</evidence>
<feature type="non-terminal residue" evidence="1">
    <location>
        <position position="1"/>
    </location>
</feature>
<gene>
    <name evidence="1" type="ORF">GMARGA_LOCUS10627</name>
</gene>
<sequence length="280" mass="32664">IEFLLEVKDLFKQDFQASSQIDAAHDQFVFKKDKIIAQWLGINNPKIITTIRVSLQRYDYFNYKQSRNFPRRILHEQDNDNNIQTNTKKLLLETLEYGTTDYETEKIQNKLIQELLSKEITKEIKEAKIRTPEIVASTSYSQPRKMAKKEIKPKQAKLNSTRNLDQSNTILINSTVKKHKNKENQKIAAIQKNKLAEIEEFNLADCKNINDLWDVIESSILIAAHKNISKKKITNMGFRILKVDLNALRSLLCKINKELDLNITLQSEYWLDEVLDNLKG</sequence>
<name>A0ABN7UTV8_GIGMA</name>
<organism evidence="1 2">
    <name type="scientific">Gigaspora margarita</name>
    <dbReference type="NCBI Taxonomy" id="4874"/>
    <lineage>
        <taxon>Eukaryota</taxon>
        <taxon>Fungi</taxon>
        <taxon>Fungi incertae sedis</taxon>
        <taxon>Mucoromycota</taxon>
        <taxon>Glomeromycotina</taxon>
        <taxon>Glomeromycetes</taxon>
        <taxon>Diversisporales</taxon>
        <taxon>Gigasporaceae</taxon>
        <taxon>Gigaspora</taxon>
    </lineage>
</organism>
<evidence type="ECO:0000313" key="1">
    <source>
        <dbReference type="EMBL" id="CAG8674776.1"/>
    </source>
</evidence>
<dbReference type="Proteomes" id="UP000789901">
    <property type="component" value="Unassembled WGS sequence"/>
</dbReference>